<dbReference type="OrthoDB" id="407298at2759"/>
<dbReference type="AlphaFoldDB" id="A0A0C9T3H5"/>
<dbReference type="Proteomes" id="UP000053263">
    <property type="component" value="Unassembled WGS sequence"/>
</dbReference>
<evidence type="ECO:0000313" key="1">
    <source>
        <dbReference type="EMBL" id="KII82653.1"/>
    </source>
</evidence>
<organism evidence="1 2">
    <name type="scientific">Plicaturopsis crispa FD-325 SS-3</name>
    <dbReference type="NCBI Taxonomy" id="944288"/>
    <lineage>
        <taxon>Eukaryota</taxon>
        <taxon>Fungi</taxon>
        <taxon>Dikarya</taxon>
        <taxon>Basidiomycota</taxon>
        <taxon>Agaricomycotina</taxon>
        <taxon>Agaricomycetes</taxon>
        <taxon>Agaricomycetidae</taxon>
        <taxon>Amylocorticiales</taxon>
        <taxon>Amylocorticiaceae</taxon>
        <taxon>Plicatura</taxon>
        <taxon>Plicaturopsis crispa</taxon>
    </lineage>
</organism>
<evidence type="ECO:0000313" key="2">
    <source>
        <dbReference type="Proteomes" id="UP000053263"/>
    </source>
</evidence>
<reference evidence="1 2" key="1">
    <citation type="submission" date="2014-06" db="EMBL/GenBank/DDBJ databases">
        <title>Evolutionary Origins and Diversification of the Mycorrhizal Mutualists.</title>
        <authorList>
            <consortium name="DOE Joint Genome Institute"/>
            <consortium name="Mycorrhizal Genomics Consortium"/>
            <person name="Kohler A."/>
            <person name="Kuo A."/>
            <person name="Nagy L.G."/>
            <person name="Floudas D."/>
            <person name="Copeland A."/>
            <person name="Barry K.W."/>
            <person name="Cichocki N."/>
            <person name="Veneault-Fourrey C."/>
            <person name="LaButti K."/>
            <person name="Lindquist E.A."/>
            <person name="Lipzen A."/>
            <person name="Lundell T."/>
            <person name="Morin E."/>
            <person name="Murat C."/>
            <person name="Riley R."/>
            <person name="Ohm R."/>
            <person name="Sun H."/>
            <person name="Tunlid A."/>
            <person name="Henrissat B."/>
            <person name="Grigoriev I.V."/>
            <person name="Hibbett D.S."/>
            <person name="Martin F."/>
        </authorList>
    </citation>
    <scope>NUCLEOTIDE SEQUENCE [LARGE SCALE GENOMIC DNA]</scope>
    <source>
        <strain evidence="1 2">FD-325 SS-3</strain>
    </source>
</reference>
<name>A0A0C9T3H5_PLICR</name>
<gene>
    <name evidence="1" type="ORF">PLICRDRAFT_702701</name>
</gene>
<proteinExistence type="predicted"/>
<dbReference type="HOGENOM" id="CLU_1960495_0_0_1"/>
<accession>A0A0C9T3H5</accession>
<protein>
    <submittedName>
        <fullName evidence="1">Uncharacterized protein</fullName>
    </submittedName>
</protein>
<dbReference type="EMBL" id="KN832805">
    <property type="protein sequence ID" value="KII82653.1"/>
    <property type="molecule type" value="Genomic_DNA"/>
</dbReference>
<keyword evidence="2" id="KW-1185">Reference proteome</keyword>
<sequence length="128" mass="14390">MRKTGYPLPTRMRPTRRDALCGTCVDMRSGDEDVERGRRCAAVCLNFWKAPPLAHNVIKHDTSFAHADAPPGSRRPTVTVDVPLLRSLLRHTVAVPRSVQDAGMPTNKRLGHDPCDRTRRVLRTWHGC</sequence>